<feature type="compositionally biased region" description="Low complexity" evidence="11">
    <location>
        <begin position="333"/>
        <end position="347"/>
    </location>
</feature>
<evidence type="ECO:0000256" key="1">
    <source>
        <dbReference type="ARBA" id="ARBA00004162"/>
    </source>
</evidence>
<dbReference type="Gene3D" id="3.40.50.200">
    <property type="entry name" value="Peptidase S8/S53 domain"/>
    <property type="match status" value="1"/>
</dbReference>
<name>A0ABQ4B0Z8_9ACTN</name>
<keyword evidence="9 12" id="KW-0472">Membrane</keyword>
<reference evidence="15 16" key="1">
    <citation type="submission" date="2021-01" db="EMBL/GenBank/DDBJ databases">
        <title>Whole genome shotgun sequence of Actinoplanes palleronii NBRC 14916.</title>
        <authorList>
            <person name="Komaki H."/>
            <person name="Tamura T."/>
        </authorList>
    </citation>
    <scope>NUCLEOTIDE SEQUENCE [LARGE SCALE GENOMIC DNA]</scope>
    <source>
        <strain evidence="15 16">NBRC 14916</strain>
    </source>
</reference>
<evidence type="ECO:0000256" key="2">
    <source>
        <dbReference type="ARBA" id="ARBA00011073"/>
    </source>
</evidence>
<keyword evidence="16" id="KW-1185">Reference proteome</keyword>
<evidence type="ECO:0000256" key="7">
    <source>
        <dbReference type="ARBA" id="ARBA00022825"/>
    </source>
</evidence>
<feature type="region of interest" description="Disordered" evidence="11">
    <location>
        <begin position="403"/>
        <end position="480"/>
    </location>
</feature>
<feature type="domain" description="Peptidase S8/S53" evidence="14">
    <location>
        <begin position="59"/>
        <end position="311"/>
    </location>
</feature>
<dbReference type="InterPro" id="IPR015500">
    <property type="entry name" value="Peptidase_S8_subtilisin-rel"/>
</dbReference>
<keyword evidence="13" id="KW-0732">Signal</keyword>
<accession>A0ABQ4B0Z8</accession>
<dbReference type="InterPro" id="IPR050131">
    <property type="entry name" value="Peptidase_S8_subtilisin-like"/>
</dbReference>
<dbReference type="EMBL" id="BOMS01000009">
    <property type="protein sequence ID" value="GIE64341.1"/>
    <property type="molecule type" value="Genomic_DNA"/>
</dbReference>
<evidence type="ECO:0000256" key="11">
    <source>
        <dbReference type="SAM" id="MobiDB-lite"/>
    </source>
</evidence>
<dbReference type="InterPro" id="IPR023827">
    <property type="entry name" value="Peptidase_S8_Asp-AS"/>
</dbReference>
<proteinExistence type="inferred from homology"/>
<evidence type="ECO:0000256" key="10">
    <source>
        <dbReference type="PROSITE-ProRule" id="PRU01240"/>
    </source>
</evidence>
<evidence type="ECO:0000256" key="9">
    <source>
        <dbReference type="ARBA" id="ARBA00023136"/>
    </source>
</evidence>
<evidence type="ECO:0000313" key="16">
    <source>
        <dbReference type="Proteomes" id="UP000624709"/>
    </source>
</evidence>
<keyword evidence="5 12" id="KW-0812">Transmembrane</keyword>
<evidence type="ECO:0000256" key="6">
    <source>
        <dbReference type="ARBA" id="ARBA00022801"/>
    </source>
</evidence>
<dbReference type="PANTHER" id="PTHR43806">
    <property type="entry name" value="PEPTIDASE S8"/>
    <property type="match status" value="1"/>
</dbReference>
<dbReference type="InterPro" id="IPR023834">
    <property type="entry name" value="T7SS_pept_S8A_mycosin"/>
</dbReference>
<evidence type="ECO:0000313" key="15">
    <source>
        <dbReference type="EMBL" id="GIE64341.1"/>
    </source>
</evidence>
<feature type="active site" description="Charge relay system" evidence="10">
    <location>
        <position position="68"/>
    </location>
</feature>
<feature type="transmembrane region" description="Helical" evidence="12">
    <location>
        <begin position="368"/>
        <end position="387"/>
    </location>
</feature>
<dbReference type="GO" id="GO:0006508">
    <property type="term" value="P:proteolysis"/>
    <property type="evidence" value="ECO:0007669"/>
    <property type="project" value="UniProtKB-KW"/>
</dbReference>
<keyword evidence="4 10" id="KW-0645">Protease</keyword>
<dbReference type="InterPro" id="IPR036852">
    <property type="entry name" value="Peptidase_S8/S53_dom_sf"/>
</dbReference>
<comment type="similarity">
    <text evidence="2 10">Belongs to the peptidase S8 family.</text>
</comment>
<evidence type="ECO:0000256" key="12">
    <source>
        <dbReference type="SAM" id="Phobius"/>
    </source>
</evidence>
<comment type="caution">
    <text evidence="15">The sequence shown here is derived from an EMBL/GenBank/DDBJ whole genome shotgun (WGS) entry which is preliminary data.</text>
</comment>
<feature type="chain" id="PRO_5045709289" evidence="13">
    <location>
        <begin position="35"/>
        <end position="480"/>
    </location>
</feature>
<dbReference type="Pfam" id="PF00082">
    <property type="entry name" value="Peptidase_S8"/>
    <property type="match status" value="1"/>
</dbReference>
<comment type="subcellular location">
    <subcellularLocation>
        <location evidence="1">Cell membrane</location>
        <topology evidence="1">Single-pass membrane protein</topology>
    </subcellularLocation>
</comment>
<evidence type="ECO:0000256" key="3">
    <source>
        <dbReference type="ARBA" id="ARBA00022475"/>
    </source>
</evidence>
<dbReference type="PROSITE" id="PS00136">
    <property type="entry name" value="SUBTILASE_ASP"/>
    <property type="match status" value="1"/>
</dbReference>
<feature type="compositionally biased region" description="Pro residues" evidence="11">
    <location>
        <begin position="406"/>
        <end position="480"/>
    </location>
</feature>
<evidence type="ECO:0000256" key="5">
    <source>
        <dbReference type="ARBA" id="ARBA00022692"/>
    </source>
</evidence>
<sequence>MRLTVGTGPVARVAAAALAAAIVSVLSWPGVAHADTVADYQKWYFDALKITSAHKTSQGAGVVVAVVDSGVDATHPDLRGQVLSGHSTTSEGAADGRRDLDRDQGHGTAMAGVIAGRGGGSQHVLGIAPKAKILPVSVSERYDPRQVADGIRWAADHGADVINVSMGGTDSTDSQVSAIQYAQSKNVVVVAASGNTDEGFRTVPRPANIPGVIAVAGIEKSGNAWDGATTGPEVVLAAPSVQVISAAPGGLTSNGYRVGDGTSEASAIVSGVAALIRAKYPDLDAANVVNRLIRTADDRGASGRDAEYGFGVVDPVAALTADVPSVKANPLVGSTSAAAPAGPGATTGEEKGDSDPDVAFSVGDPKAAVLQGGLCLAVVVLIGWLLVARSRRNRRRAAALRSAYPPGYPSAPPGYPQGAPPQPGYYPPAQPGYPPQQPGYPPAQPGYPPQQPGYYPPTGYPPGAPGQAPPPGPNPGPDHR</sequence>
<protein>
    <submittedName>
        <fullName evidence="15">Type VII secretion-associated serine protease</fullName>
    </submittedName>
</protein>
<evidence type="ECO:0000259" key="14">
    <source>
        <dbReference type="Pfam" id="PF00082"/>
    </source>
</evidence>
<feature type="region of interest" description="Disordered" evidence="11">
    <location>
        <begin position="331"/>
        <end position="359"/>
    </location>
</feature>
<dbReference type="PROSITE" id="PS51892">
    <property type="entry name" value="SUBTILASE"/>
    <property type="match status" value="1"/>
</dbReference>
<dbReference type="NCBIfam" id="TIGR03921">
    <property type="entry name" value="T7SS_mycosin"/>
    <property type="match status" value="1"/>
</dbReference>
<feature type="active site" description="Charge relay system" evidence="10">
    <location>
        <position position="106"/>
    </location>
</feature>
<keyword evidence="6 10" id="KW-0378">Hydrolase</keyword>
<feature type="compositionally biased region" description="Basic and acidic residues" evidence="11">
    <location>
        <begin position="94"/>
        <end position="105"/>
    </location>
</feature>
<dbReference type="GO" id="GO:0008233">
    <property type="term" value="F:peptidase activity"/>
    <property type="evidence" value="ECO:0007669"/>
    <property type="project" value="UniProtKB-KW"/>
</dbReference>
<dbReference type="PRINTS" id="PR00723">
    <property type="entry name" value="SUBTILISIN"/>
</dbReference>
<evidence type="ECO:0000256" key="4">
    <source>
        <dbReference type="ARBA" id="ARBA00022670"/>
    </source>
</evidence>
<feature type="region of interest" description="Disordered" evidence="11">
    <location>
        <begin position="77"/>
        <end position="105"/>
    </location>
</feature>
<feature type="active site" description="Charge relay system" evidence="10">
    <location>
        <position position="263"/>
    </location>
</feature>
<organism evidence="15 16">
    <name type="scientific">Actinoplanes palleronii</name>
    <dbReference type="NCBI Taxonomy" id="113570"/>
    <lineage>
        <taxon>Bacteria</taxon>
        <taxon>Bacillati</taxon>
        <taxon>Actinomycetota</taxon>
        <taxon>Actinomycetes</taxon>
        <taxon>Micromonosporales</taxon>
        <taxon>Micromonosporaceae</taxon>
        <taxon>Actinoplanes</taxon>
    </lineage>
</organism>
<dbReference type="PANTHER" id="PTHR43806:SF11">
    <property type="entry name" value="CEREVISIN-RELATED"/>
    <property type="match status" value="1"/>
</dbReference>
<gene>
    <name evidence="15" type="ORF">Apa02nite_004490</name>
</gene>
<keyword evidence="7 10" id="KW-0720">Serine protease</keyword>
<dbReference type="Proteomes" id="UP000624709">
    <property type="component" value="Unassembled WGS sequence"/>
</dbReference>
<evidence type="ECO:0000256" key="8">
    <source>
        <dbReference type="ARBA" id="ARBA00022989"/>
    </source>
</evidence>
<feature type="signal peptide" evidence="13">
    <location>
        <begin position="1"/>
        <end position="34"/>
    </location>
</feature>
<dbReference type="RefSeq" id="WP_203823596.1">
    <property type="nucleotide sequence ID" value="NZ_BAAATY010000005.1"/>
</dbReference>
<evidence type="ECO:0000256" key="13">
    <source>
        <dbReference type="SAM" id="SignalP"/>
    </source>
</evidence>
<keyword evidence="3" id="KW-1003">Cell membrane</keyword>
<dbReference type="SUPFAM" id="SSF52743">
    <property type="entry name" value="Subtilisin-like"/>
    <property type="match status" value="1"/>
</dbReference>
<dbReference type="InterPro" id="IPR000209">
    <property type="entry name" value="Peptidase_S8/S53_dom"/>
</dbReference>
<keyword evidence="8 12" id="KW-1133">Transmembrane helix</keyword>